<reference evidence="5" key="1">
    <citation type="submission" date="2017-01" db="EMBL/GenBank/DDBJ databases">
        <authorList>
            <person name="Varghese N."/>
            <person name="Submissions S."/>
        </authorList>
    </citation>
    <scope>NUCLEOTIDE SEQUENCE [LARGE SCALE GENOMIC DNA]</scope>
    <source>
        <strain evidence="5">DSM 15366</strain>
    </source>
</reference>
<evidence type="ECO:0000313" key="5">
    <source>
        <dbReference type="Proteomes" id="UP000186953"/>
    </source>
</evidence>
<sequence>MLLLAFCLTTCIAFAQTSLSAGDIAFIGVSTDGDQDFNDFFAFVILKDIATNTTITFTDRGWNDGSGFVQPLARGDGEFTWTAESAFSAGEVVILSFENLSPPAAAFTVRGDQLFAIQGTIANPIFVAGLHLNVVDNGSDDANWDGAATTNTTSALPDALTTGDTAIRFPIEQDNWQFSCSIGLCPLTGTLEEIRAILHNPANWISDNDNVFPGTIDVNLGAITVSPVNTPPLVTSLDTANAEENQVGAIDINATDDNDAEGAGLTYNLSGGADQAFFTIDADTGIITFNSSPDFEIPTDASGDNVYEVQVTVTDSGGLNKVQNILITVTNVVELGSIRVLLESTPSDGTDFPFNLTRPGLSDVNVILDDDNTSNPTRTNNIQILSLVVGDYDITTALPVNWEIDLIDVSVGATTNPITNGVRVSLKEEQDVVLTFHVINNSPIIICPTNVTVNVGDSIDPSSIGTATATGGTGVLTVTNSDSWTTESLLTRTWTATDTNGNSSSCVQLITVIITDRNLICPDNQSLYADASGTVALPDFTHLVTVDFGAGATTVSTEPSWVLWSLAFGQEVTSTMILGSLVQSPAPGTSIGLGTTPVTMTSGTYSCSFDVVVSSVDITPPTVVSLSPLNGAIDVAVDANLIITFNESIQGAGGVISIYQDAGLLRVIPLTDSQVTISGNVLTIDPELDLPANANISVGVSAGALEDVEGNGFGGLNAGVDWHFTTVAPIDNIPPMAACQDVTVVLDEFDNATLEISQIDNGSTDNVAIVSYGVQRRVARVFDKNIVPEVIFGSGNANGGFTVNQTGSVELGLRAKVRYPSPQNTFNSNGDGTYLHAAIAGGTSLTRASWNFEWSINTDPTGTLGNKLNGLTYEMGIDYDASTGTDYYIFDPINLPLADHAIGNNMTVNGGGTTAAGPASYVGLLAANNVAQNSWNLDFFNEQAGKAFDPNVDGTYEIYLKAFDGSGANVGETKITIVVGNGGAPGMLPQRIDFTAADIGTNVVELLVVDEAGNVAICTSTVTVEHEVEPCSVAIETQPLDISLCSGNEGEIFIKATGNGILSYQWQLNFQGTGSFSNLNRDLPNWLFTGPGTIANGNQYRVIVTSDNGTPDDDTDDCSVISEVATLTVNPTPLVEIEGNKSYCHDGDGVVLDAGAGYSSYLWFPSGETTQTITALEGSYTVEVTNENGCTMTSETFTVTNNQPLVCSIQQDVLSTNHLTADGVATVNTEGGTDQFTYIWDNGEITQTATALTYGMHSVTVIDSNGCKTTCQIDIAKELYCWTNLVQNVSVRGGKDGAARVHGHGGFKPFTYLWSDGSTDELNTALTVGSHEVIITDAKGATSQCSVTITEPNTGNCNDFTSNIVQVKLTTDHETTDGVATVYPKGGTGHYTYLWDNGETTQTATKITYGIHSVTVTDAAGCVSIAQIDIAKELYCWINLYNHVSVHDAKDGSAMVHGNGGYRPHTYVWDDGSTEQLNNNLGSGTHYVTITDATGATSQCSISITEPNQEVCDGIDNDGDGQIDEGFDMDSDGVADCFDTCDKGDDHVDMDNDGIPDACDDTICIKVDKPMTACYQSAVWDEQTCSWIISGEQPLQPITECNQTAEWNGTTCTWNIIDGQRPEMPMTLCYQTVVWSDQICDWEIYGEKPLEPVTECYETAVWNEATCIWDILDGQPEMPSTLCYQTAVWSDQICDWEINGEKAMEPMIECYQIAEWNEQTCRWDVMGEQPEIPNTACNETAEWNAQTCNWDVYQNNNDCDLGAIDQCETAFARSKDENVRTCFVDIPNVSGNRWGWMNEFPATNGTYEMDLYAAAGQCTISNGTLVGNVEVTYANSAVEVMVSTLPGYKITVAQLYVGADILPTDNNGRFTTAPGQYPFSDTIEGDFNTFTFESVNVGNSDKFYVVLHANVCPNGTDSFKSITQLQLTAYPIPFRDHLNLNIESPLNMNGTLSLYNGIGQKLQDFGIYAFKKGDNDINLNTGEIPKGFYFVRMTSVFGTETLKIIRK</sequence>
<dbReference type="STRING" id="228959.SAMN05421797_10583"/>
<protein>
    <submittedName>
        <fullName evidence="4">Por secretion system C-terminal sorting domain-containing protein</fullName>
    </submittedName>
</protein>
<evidence type="ECO:0000313" key="4">
    <source>
        <dbReference type="EMBL" id="SIR00412.1"/>
    </source>
</evidence>
<proteinExistence type="predicted"/>
<keyword evidence="5" id="KW-1185">Reference proteome</keyword>
<dbReference type="GO" id="GO:0005509">
    <property type="term" value="F:calcium ion binding"/>
    <property type="evidence" value="ECO:0007669"/>
    <property type="project" value="InterPro"/>
</dbReference>
<dbReference type="InterPro" id="IPR015919">
    <property type="entry name" value="Cadherin-like_sf"/>
</dbReference>
<dbReference type="InterPro" id="IPR026444">
    <property type="entry name" value="Secre_tail"/>
</dbReference>
<keyword evidence="1 2" id="KW-0732">Signal</keyword>
<evidence type="ECO:0000256" key="1">
    <source>
        <dbReference type="ARBA" id="ARBA00022729"/>
    </source>
</evidence>
<name>A0A1N6XDI7_9FLAO</name>
<dbReference type="Pfam" id="PF13205">
    <property type="entry name" value="Big_5"/>
    <property type="match status" value="1"/>
</dbReference>
<feature type="domain" description="Cadherin" evidence="3">
    <location>
        <begin position="243"/>
        <end position="348"/>
    </location>
</feature>
<evidence type="ECO:0000256" key="2">
    <source>
        <dbReference type="SAM" id="SignalP"/>
    </source>
</evidence>
<dbReference type="InterPro" id="IPR025667">
    <property type="entry name" value="SprB_repeat"/>
</dbReference>
<dbReference type="EMBL" id="FTMA01000005">
    <property type="protein sequence ID" value="SIR00412.1"/>
    <property type="molecule type" value="Genomic_DNA"/>
</dbReference>
<dbReference type="SUPFAM" id="SSF49313">
    <property type="entry name" value="Cadherin-like"/>
    <property type="match status" value="1"/>
</dbReference>
<dbReference type="CDD" id="cd11304">
    <property type="entry name" value="Cadherin_repeat"/>
    <property type="match status" value="1"/>
</dbReference>
<dbReference type="Pfam" id="PF13573">
    <property type="entry name" value="SprB"/>
    <property type="match status" value="1"/>
</dbReference>
<feature type="chain" id="PRO_5013043152" evidence="2">
    <location>
        <begin position="16"/>
        <end position="2007"/>
    </location>
</feature>
<feature type="signal peptide" evidence="2">
    <location>
        <begin position="1"/>
        <end position="15"/>
    </location>
</feature>
<dbReference type="InterPro" id="IPR032812">
    <property type="entry name" value="SbsA_Ig"/>
</dbReference>
<dbReference type="Gene3D" id="2.60.40.740">
    <property type="match status" value="4"/>
</dbReference>
<dbReference type="PROSITE" id="PS50268">
    <property type="entry name" value="CADHERIN_2"/>
    <property type="match status" value="1"/>
</dbReference>
<dbReference type="InterPro" id="IPR002126">
    <property type="entry name" value="Cadherin-like_dom"/>
</dbReference>
<dbReference type="GO" id="GO:0007156">
    <property type="term" value="P:homophilic cell adhesion via plasma membrane adhesion molecules"/>
    <property type="evidence" value="ECO:0007669"/>
    <property type="project" value="InterPro"/>
</dbReference>
<dbReference type="NCBIfam" id="TIGR04183">
    <property type="entry name" value="Por_Secre_tail"/>
    <property type="match status" value="1"/>
</dbReference>
<evidence type="ECO:0000259" key="3">
    <source>
        <dbReference type="PROSITE" id="PS50268"/>
    </source>
</evidence>
<accession>A0A1N6XDI7</accession>
<dbReference type="Proteomes" id="UP000186953">
    <property type="component" value="Unassembled WGS sequence"/>
</dbReference>
<organism evidence="4 5">
    <name type="scientific">Maribacter ulvicola</name>
    <dbReference type="NCBI Taxonomy" id="228959"/>
    <lineage>
        <taxon>Bacteria</taxon>
        <taxon>Pseudomonadati</taxon>
        <taxon>Bacteroidota</taxon>
        <taxon>Flavobacteriia</taxon>
        <taxon>Flavobacteriales</taxon>
        <taxon>Flavobacteriaceae</taxon>
        <taxon>Maribacter</taxon>
    </lineage>
</organism>
<dbReference type="GO" id="GO:0016020">
    <property type="term" value="C:membrane"/>
    <property type="evidence" value="ECO:0007669"/>
    <property type="project" value="InterPro"/>
</dbReference>
<gene>
    <name evidence="4" type="ORF">SAMN05421797_10583</name>
</gene>
<dbReference type="Gene3D" id="2.60.40.60">
    <property type="entry name" value="Cadherins"/>
    <property type="match status" value="1"/>
</dbReference>
<dbReference type="SMART" id="SM00112">
    <property type="entry name" value="CA"/>
    <property type="match status" value="1"/>
</dbReference>